<dbReference type="Pfam" id="PF13672">
    <property type="entry name" value="PP2C_2"/>
    <property type="match status" value="1"/>
</dbReference>
<dbReference type="PROSITE" id="PS51746">
    <property type="entry name" value="PPM_2"/>
    <property type="match status" value="1"/>
</dbReference>
<dbReference type="Proteomes" id="UP000217289">
    <property type="component" value="Chromosome"/>
</dbReference>
<sequence length="374" mass="40390">MPIYIAQEAVCSAYEQDQQSIAERTPNFMSEAFTTISAFLVSCVNAAPDRDAVASVRDWFAIRTHPGLVRQENQDRVIVARWSQRDEQCWAVAVADGIGSGKAGAEAAATALAAFIGALVDTGERSMDARLAKAGERANEVVYRRWRGKEGTTLSSVYVCNGRASLVNIGDSRIYGIDREGETQLLTRDDVLPTLPGNLLQFVGMGQDLVPHVSVVPSRVARVLLTSDGVHNYVNPLLPHLVRAASTDARLLVDRLTHLSVWCGGADNSTCALAAVAGRAFGSAQAETVLDVWTPGIHHRMSIGMESLRRAKSRRRDGASPPRAKPDSNPRVPAAGRESEPQRAARAPRPSVTMAFDDDQAPPPTPAVPERDKH</sequence>
<evidence type="ECO:0000313" key="4">
    <source>
        <dbReference type="Proteomes" id="UP000217289"/>
    </source>
</evidence>
<evidence type="ECO:0000256" key="1">
    <source>
        <dbReference type="SAM" id="MobiDB-lite"/>
    </source>
</evidence>
<feature type="region of interest" description="Disordered" evidence="1">
    <location>
        <begin position="304"/>
        <end position="374"/>
    </location>
</feature>
<dbReference type="InterPro" id="IPR036457">
    <property type="entry name" value="PPM-type-like_dom_sf"/>
</dbReference>
<protein>
    <recommendedName>
        <fullName evidence="2">PPM-type phosphatase domain-containing protein</fullName>
    </recommendedName>
</protein>
<dbReference type="Gene3D" id="3.60.40.10">
    <property type="entry name" value="PPM-type phosphatase domain"/>
    <property type="match status" value="1"/>
</dbReference>
<keyword evidence="4" id="KW-1185">Reference proteome</keyword>
<name>A0A250ICD6_9BACT</name>
<evidence type="ECO:0000313" key="3">
    <source>
        <dbReference type="EMBL" id="ATB28616.1"/>
    </source>
</evidence>
<dbReference type="SMART" id="SM00332">
    <property type="entry name" value="PP2Cc"/>
    <property type="match status" value="1"/>
</dbReference>
<dbReference type="AlphaFoldDB" id="A0A250ICD6"/>
<dbReference type="SUPFAM" id="SSF81606">
    <property type="entry name" value="PP2C-like"/>
    <property type="match status" value="1"/>
</dbReference>
<reference evidence="3 4" key="1">
    <citation type="submission" date="2017-06" db="EMBL/GenBank/DDBJ databases">
        <authorList>
            <person name="Kim H.J."/>
            <person name="Triplett B.A."/>
        </authorList>
    </citation>
    <scope>NUCLEOTIDE SEQUENCE [LARGE SCALE GENOMIC DNA]</scope>
    <source>
        <strain evidence="3 4">DSM 14713</strain>
    </source>
</reference>
<evidence type="ECO:0000259" key="2">
    <source>
        <dbReference type="PROSITE" id="PS51746"/>
    </source>
</evidence>
<proteinExistence type="predicted"/>
<dbReference type="KEGG" id="mbd:MEBOL_002065"/>
<organism evidence="3 4">
    <name type="scientific">Melittangium boletus DSM 14713</name>
    <dbReference type="NCBI Taxonomy" id="1294270"/>
    <lineage>
        <taxon>Bacteria</taxon>
        <taxon>Pseudomonadati</taxon>
        <taxon>Myxococcota</taxon>
        <taxon>Myxococcia</taxon>
        <taxon>Myxococcales</taxon>
        <taxon>Cystobacterineae</taxon>
        <taxon>Archangiaceae</taxon>
        <taxon>Melittangium</taxon>
    </lineage>
</organism>
<gene>
    <name evidence="3" type="ORF">MEBOL_002065</name>
</gene>
<dbReference type="EMBL" id="CP022163">
    <property type="protein sequence ID" value="ATB28616.1"/>
    <property type="molecule type" value="Genomic_DNA"/>
</dbReference>
<feature type="domain" description="PPM-type phosphatase" evidence="2">
    <location>
        <begin position="50"/>
        <end position="276"/>
    </location>
</feature>
<dbReference type="SMART" id="SM00331">
    <property type="entry name" value="PP2C_SIG"/>
    <property type="match status" value="1"/>
</dbReference>
<accession>A0A250ICD6</accession>
<dbReference type="InterPro" id="IPR001932">
    <property type="entry name" value="PPM-type_phosphatase-like_dom"/>
</dbReference>